<accession>A0A2U3QIG8</accession>
<evidence type="ECO:0000256" key="5">
    <source>
        <dbReference type="ARBA" id="ARBA00022485"/>
    </source>
</evidence>
<dbReference type="InterPro" id="IPR010722">
    <property type="entry name" value="BATS_dom"/>
</dbReference>
<dbReference type="HAMAP" id="MF_01694">
    <property type="entry name" value="BioB"/>
    <property type="match status" value="1"/>
</dbReference>
<keyword evidence="11 14" id="KW-0408">Iron</keyword>
<feature type="binding site" evidence="14 15">
    <location>
        <position position="198"/>
    </location>
    <ligand>
        <name>[2Fe-2S] cluster</name>
        <dbReference type="ChEBI" id="CHEBI:190135"/>
    </ligand>
</feature>
<name>A0A2U3QIG8_9BACT</name>
<comment type="cofactor">
    <cofactor evidence="15">
        <name>[2Fe-2S] cluster</name>
        <dbReference type="ChEBI" id="CHEBI:190135"/>
    </cofactor>
    <text evidence="15">Binds 1 [2Fe-2S] cluster. The cluster is coordinated with 3 cysteines and 1 arginine.</text>
</comment>
<dbReference type="PANTHER" id="PTHR22976:SF2">
    <property type="entry name" value="BIOTIN SYNTHASE, MITOCHONDRIAL"/>
    <property type="match status" value="1"/>
</dbReference>
<keyword evidence="12 14" id="KW-0411">Iron-sulfur</keyword>
<dbReference type="UniPathway" id="UPA00078">
    <property type="reaction ID" value="UER00162"/>
</dbReference>
<evidence type="ECO:0000256" key="15">
    <source>
        <dbReference type="PIRSR" id="PIRSR001619-1"/>
    </source>
</evidence>
<comment type="cofactor">
    <cofactor evidence="14">
        <name>[2Fe-2S] cluster</name>
        <dbReference type="ChEBI" id="CHEBI:190135"/>
    </cofactor>
    <text evidence="14">Binds 1 [2Fe-2S] cluster. The cluster is coordinated with 3 cysteines and 1 arginine.</text>
</comment>
<gene>
    <name evidence="14 17" type="primary">bioB</name>
    <name evidence="17" type="ORF">NBG4_470012</name>
</gene>
<dbReference type="OrthoDB" id="9786826at2"/>
<dbReference type="FunFam" id="3.20.20.70:FF:000026">
    <property type="entry name" value="Biotin synthase"/>
    <property type="match status" value="1"/>
</dbReference>
<evidence type="ECO:0000313" key="18">
    <source>
        <dbReference type="Proteomes" id="UP000245125"/>
    </source>
</evidence>
<evidence type="ECO:0000256" key="11">
    <source>
        <dbReference type="ARBA" id="ARBA00023004"/>
    </source>
</evidence>
<dbReference type="Proteomes" id="UP000245125">
    <property type="component" value="Unassembled WGS sequence"/>
</dbReference>
<dbReference type="GO" id="GO:0009102">
    <property type="term" value="P:biotin biosynthetic process"/>
    <property type="evidence" value="ECO:0007669"/>
    <property type="project" value="UniProtKB-UniRule"/>
</dbReference>
<evidence type="ECO:0000256" key="6">
    <source>
        <dbReference type="ARBA" id="ARBA00022679"/>
    </source>
</evidence>
<dbReference type="GO" id="GO:0051537">
    <property type="term" value="F:2 iron, 2 sulfur cluster binding"/>
    <property type="evidence" value="ECO:0007669"/>
    <property type="project" value="UniProtKB-KW"/>
</dbReference>
<dbReference type="SFLD" id="SFLDG01060">
    <property type="entry name" value="BATS_domain_containing"/>
    <property type="match status" value="1"/>
</dbReference>
<feature type="binding site" evidence="14 15">
    <location>
        <position position="63"/>
    </location>
    <ligand>
        <name>[4Fe-4S] cluster</name>
        <dbReference type="ChEBI" id="CHEBI:49883"/>
        <note>4Fe-4S-S-AdoMet</note>
    </ligand>
</feature>
<dbReference type="SMART" id="SM00729">
    <property type="entry name" value="Elp3"/>
    <property type="match status" value="1"/>
</dbReference>
<feature type="binding site" evidence="14 15">
    <location>
        <position position="67"/>
    </location>
    <ligand>
        <name>[4Fe-4S] cluster</name>
        <dbReference type="ChEBI" id="CHEBI:49883"/>
        <note>4Fe-4S-S-AdoMet</note>
    </ligand>
</feature>
<dbReference type="InterPro" id="IPR058240">
    <property type="entry name" value="rSAM_sf"/>
</dbReference>
<dbReference type="SFLD" id="SFLDG01278">
    <property type="entry name" value="biotin_synthase_like"/>
    <property type="match status" value="1"/>
</dbReference>
<evidence type="ECO:0000256" key="2">
    <source>
        <dbReference type="ARBA" id="ARBA00010765"/>
    </source>
</evidence>
<dbReference type="Pfam" id="PF06968">
    <property type="entry name" value="BATS"/>
    <property type="match status" value="1"/>
</dbReference>
<dbReference type="GO" id="GO:0005506">
    <property type="term" value="F:iron ion binding"/>
    <property type="evidence" value="ECO:0007669"/>
    <property type="project" value="UniProtKB-UniRule"/>
</dbReference>
<evidence type="ECO:0000256" key="8">
    <source>
        <dbReference type="ARBA" id="ARBA00022714"/>
    </source>
</evidence>
<dbReference type="SUPFAM" id="SSF102114">
    <property type="entry name" value="Radical SAM enzymes"/>
    <property type="match status" value="1"/>
</dbReference>
<reference evidence="18" key="1">
    <citation type="submission" date="2018-03" db="EMBL/GenBank/DDBJ databases">
        <authorList>
            <person name="Zecchin S."/>
        </authorList>
    </citation>
    <scope>NUCLEOTIDE SEQUENCE [LARGE SCALE GENOMIC DNA]</scope>
</reference>
<evidence type="ECO:0000256" key="9">
    <source>
        <dbReference type="ARBA" id="ARBA00022723"/>
    </source>
</evidence>
<evidence type="ECO:0000256" key="14">
    <source>
        <dbReference type="HAMAP-Rule" id="MF_01694"/>
    </source>
</evidence>
<evidence type="ECO:0000256" key="12">
    <source>
        <dbReference type="ARBA" id="ARBA00023014"/>
    </source>
</evidence>
<dbReference type="InterPro" id="IPR002684">
    <property type="entry name" value="Biotin_synth/BioAB"/>
</dbReference>
<evidence type="ECO:0000256" key="7">
    <source>
        <dbReference type="ARBA" id="ARBA00022691"/>
    </source>
</evidence>
<evidence type="ECO:0000259" key="16">
    <source>
        <dbReference type="PROSITE" id="PS51918"/>
    </source>
</evidence>
<organism evidence="17 18">
    <name type="scientific">Candidatus Sulfobium mesophilum</name>
    <dbReference type="NCBI Taxonomy" id="2016548"/>
    <lineage>
        <taxon>Bacteria</taxon>
        <taxon>Pseudomonadati</taxon>
        <taxon>Nitrospirota</taxon>
        <taxon>Nitrospiria</taxon>
        <taxon>Nitrospirales</taxon>
        <taxon>Nitrospiraceae</taxon>
        <taxon>Candidatus Sulfobium</taxon>
    </lineage>
</organism>
<keyword evidence="6 14" id="KW-0808">Transferase</keyword>
<dbReference type="PANTHER" id="PTHR22976">
    <property type="entry name" value="BIOTIN SYNTHASE"/>
    <property type="match status" value="1"/>
</dbReference>
<keyword evidence="18" id="KW-1185">Reference proteome</keyword>
<keyword evidence="10 14" id="KW-0093">Biotin biosynthesis</keyword>
<dbReference type="InterPro" id="IPR013785">
    <property type="entry name" value="Aldolase_TIM"/>
</dbReference>
<dbReference type="Gene3D" id="3.20.20.70">
    <property type="entry name" value="Aldolase class I"/>
    <property type="match status" value="1"/>
</dbReference>
<comment type="catalytic activity">
    <reaction evidence="13 14">
        <text>(4R,5S)-dethiobiotin + (sulfur carrier)-SH + 2 reduced [2Fe-2S]-[ferredoxin] + 2 S-adenosyl-L-methionine = (sulfur carrier)-H + biotin + 2 5'-deoxyadenosine + 2 L-methionine + 2 oxidized [2Fe-2S]-[ferredoxin]</text>
        <dbReference type="Rhea" id="RHEA:22060"/>
        <dbReference type="Rhea" id="RHEA-COMP:10000"/>
        <dbReference type="Rhea" id="RHEA-COMP:10001"/>
        <dbReference type="Rhea" id="RHEA-COMP:14737"/>
        <dbReference type="Rhea" id="RHEA-COMP:14739"/>
        <dbReference type="ChEBI" id="CHEBI:17319"/>
        <dbReference type="ChEBI" id="CHEBI:29917"/>
        <dbReference type="ChEBI" id="CHEBI:33737"/>
        <dbReference type="ChEBI" id="CHEBI:33738"/>
        <dbReference type="ChEBI" id="CHEBI:57586"/>
        <dbReference type="ChEBI" id="CHEBI:57844"/>
        <dbReference type="ChEBI" id="CHEBI:59789"/>
        <dbReference type="ChEBI" id="CHEBI:64428"/>
        <dbReference type="ChEBI" id="CHEBI:149473"/>
        <dbReference type="EC" id="2.8.1.6"/>
    </reaction>
</comment>
<dbReference type="AlphaFoldDB" id="A0A2U3QIG8"/>
<comment type="subunit">
    <text evidence="3 14">Homodimer.</text>
</comment>
<evidence type="ECO:0000256" key="4">
    <source>
        <dbReference type="ARBA" id="ARBA00012236"/>
    </source>
</evidence>
<dbReference type="InterPro" id="IPR006638">
    <property type="entry name" value="Elp3/MiaA/NifB-like_rSAM"/>
</dbReference>
<dbReference type="GO" id="GO:0004076">
    <property type="term" value="F:biotin synthase activity"/>
    <property type="evidence" value="ECO:0007669"/>
    <property type="project" value="UniProtKB-UniRule"/>
</dbReference>
<dbReference type="PIRSF" id="PIRSF001619">
    <property type="entry name" value="Biotin_synth"/>
    <property type="match status" value="1"/>
</dbReference>
<protein>
    <recommendedName>
        <fullName evidence="4 14">Biotin synthase</fullName>
        <ecNumber evidence="4 14">2.8.1.6</ecNumber>
    </recommendedName>
</protein>
<keyword evidence="7 14" id="KW-0949">S-adenosyl-L-methionine</keyword>
<keyword evidence="5 14" id="KW-0004">4Fe-4S</keyword>
<evidence type="ECO:0000256" key="10">
    <source>
        <dbReference type="ARBA" id="ARBA00022756"/>
    </source>
</evidence>
<keyword evidence="9 14" id="KW-0479">Metal-binding</keyword>
<comment type="function">
    <text evidence="14">Catalyzes the conversion of dethiobiotin (DTB) to biotin by the insertion of a sulfur atom into dethiobiotin via a radical-based mechanism.</text>
</comment>
<dbReference type="SMART" id="SM00876">
    <property type="entry name" value="BATS"/>
    <property type="match status" value="1"/>
</dbReference>
<dbReference type="InterPro" id="IPR007197">
    <property type="entry name" value="rSAM"/>
</dbReference>
<evidence type="ECO:0000313" key="17">
    <source>
        <dbReference type="EMBL" id="SPQ01211.1"/>
    </source>
</evidence>
<evidence type="ECO:0000256" key="3">
    <source>
        <dbReference type="ARBA" id="ARBA00011738"/>
    </source>
</evidence>
<feature type="binding site" evidence="14 15">
    <location>
        <position position="138"/>
    </location>
    <ligand>
        <name>[2Fe-2S] cluster</name>
        <dbReference type="ChEBI" id="CHEBI:190135"/>
    </ligand>
</feature>
<feature type="binding site" evidence="14 15">
    <location>
        <position position="70"/>
    </location>
    <ligand>
        <name>[4Fe-4S] cluster</name>
        <dbReference type="ChEBI" id="CHEBI:49883"/>
        <note>4Fe-4S-S-AdoMet</note>
    </ligand>
</feature>
<evidence type="ECO:0000256" key="13">
    <source>
        <dbReference type="ARBA" id="ARBA00051157"/>
    </source>
</evidence>
<evidence type="ECO:0000256" key="1">
    <source>
        <dbReference type="ARBA" id="ARBA00004942"/>
    </source>
</evidence>
<dbReference type="SFLD" id="SFLDS00029">
    <property type="entry name" value="Radical_SAM"/>
    <property type="match status" value="1"/>
</dbReference>
<comment type="similarity">
    <text evidence="2 14">Belongs to the radical SAM superfamily. Biotin synthase family.</text>
</comment>
<feature type="domain" description="Radical SAM core" evidence="16">
    <location>
        <begin position="45"/>
        <end position="273"/>
    </location>
</feature>
<feature type="binding site" evidence="14 15">
    <location>
        <position position="268"/>
    </location>
    <ligand>
        <name>[2Fe-2S] cluster</name>
        <dbReference type="ChEBI" id="CHEBI:190135"/>
    </ligand>
</feature>
<sequence>MLKRIEEKIVAGGEISPEDAAYVSSIPGPEVFDLFAAANRIRNLFRGNRIDICAIVNAKSGACPEDCAYCSQSSRSSSEVPVFPLADKEVVLEKAAEAKRGGAKRFCIVTSGRKVTHAEIRKIADMVSGVRAMGLLPCATLGLLNRAELLLLKNAGLERFHHNIETSERFFPNICTTHTYRQKLETITAVKSVGLSLCSGGILGLGETWQDRIDIGMALREIGPDSVPLNFLIPIRGTRLESRNPLESVEALKIISLFRFLLPGREVRVCGGRAQTLGQFNSFVFLAGADGILSGNYLTTSGRCFEDDIRLIRQQGFEISGTTS</sequence>
<comment type="cofactor">
    <cofactor evidence="14 15">
        <name>[4Fe-4S] cluster</name>
        <dbReference type="ChEBI" id="CHEBI:49883"/>
    </cofactor>
    <text evidence="14 15">Binds 1 [4Fe-4S] cluster. The cluster is coordinated with 3 cysteines and an exchangeable S-adenosyl-L-methionine.</text>
</comment>
<dbReference type="PROSITE" id="PS51918">
    <property type="entry name" value="RADICAL_SAM"/>
    <property type="match status" value="1"/>
</dbReference>
<proteinExistence type="inferred from homology"/>
<dbReference type="CDD" id="cd01335">
    <property type="entry name" value="Radical_SAM"/>
    <property type="match status" value="1"/>
</dbReference>
<dbReference type="InterPro" id="IPR024177">
    <property type="entry name" value="Biotin_synthase"/>
</dbReference>
<dbReference type="NCBIfam" id="TIGR00433">
    <property type="entry name" value="bioB"/>
    <property type="match status" value="1"/>
</dbReference>
<dbReference type="EC" id="2.8.1.6" evidence="4 14"/>
<dbReference type="EMBL" id="OUUY01000094">
    <property type="protein sequence ID" value="SPQ01211.1"/>
    <property type="molecule type" value="Genomic_DNA"/>
</dbReference>
<dbReference type="Pfam" id="PF04055">
    <property type="entry name" value="Radical_SAM"/>
    <property type="match status" value="1"/>
</dbReference>
<feature type="binding site" evidence="14 15">
    <location>
        <position position="107"/>
    </location>
    <ligand>
        <name>[2Fe-2S] cluster</name>
        <dbReference type="ChEBI" id="CHEBI:190135"/>
    </ligand>
</feature>
<keyword evidence="8 14" id="KW-0001">2Fe-2S</keyword>
<dbReference type="GO" id="GO:0051539">
    <property type="term" value="F:4 iron, 4 sulfur cluster binding"/>
    <property type="evidence" value="ECO:0007669"/>
    <property type="project" value="UniProtKB-KW"/>
</dbReference>
<comment type="pathway">
    <text evidence="1 14">Cofactor biosynthesis; biotin biosynthesis; biotin from 7,8-diaminononanoate: step 2/2.</text>
</comment>